<dbReference type="InterPro" id="IPR041698">
    <property type="entry name" value="Methyltransf_25"/>
</dbReference>
<dbReference type="EMBL" id="SRRZ01000062">
    <property type="protein sequence ID" value="NQE35719.1"/>
    <property type="molecule type" value="Genomic_DNA"/>
</dbReference>
<keyword evidence="2" id="KW-0489">Methyltransferase</keyword>
<dbReference type="Gene3D" id="3.40.50.150">
    <property type="entry name" value="Vaccinia Virus protein VP39"/>
    <property type="match status" value="1"/>
</dbReference>
<dbReference type="EC" id="2.1.1.156" evidence="2"/>
<evidence type="ECO:0000259" key="1">
    <source>
        <dbReference type="Pfam" id="PF13649"/>
    </source>
</evidence>
<gene>
    <name evidence="2" type="ORF">E5S67_03454</name>
</gene>
<protein>
    <submittedName>
        <fullName evidence="2">Glycine/sarcosine N-methyltransferase</fullName>
        <ecNumber evidence="2">2.1.1.156</ecNumber>
    </submittedName>
</protein>
<dbReference type="SUPFAM" id="SSF53335">
    <property type="entry name" value="S-adenosyl-L-methionine-dependent methyltransferases"/>
    <property type="match status" value="1"/>
</dbReference>
<evidence type="ECO:0000313" key="2">
    <source>
        <dbReference type="EMBL" id="NQE35719.1"/>
    </source>
</evidence>
<dbReference type="CDD" id="cd02440">
    <property type="entry name" value="AdoMet_MTases"/>
    <property type="match status" value="1"/>
</dbReference>
<feature type="domain" description="Methyltransferase" evidence="1">
    <location>
        <begin position="48"/>
        <end position="142"/>
    </location>
</feature>
<dbReference type="RefSeq" id="WP_172189342.1">
    <property type="nucleotide sequence ID" value="NZ_CAWPPK010000277.1"/>
</dbReference>
<name>A0ABX2CZG9_9CYAN</name>
<accession>A0ABX2CZG9</accession>
<dbReference type="GO" id="GO:0032259">
    <property type="term" value="P:methylation"/>
    <property type="evidence" value="ECO:0007669"/>
    <property type="project" value="UniProtKB-KW"/>
</dbReference>
<organism evidence="2 3">
    <name type="scientific">Microcoleus asticus IPMA8</name>
    <dbReference type="NCBI Taxonomy" id="2563858"/>
    <lineage>
        <taxon>Bacteria</taxon>
        <taxon>Bacillati</taxon>
        <taxon>Cyanobacteriota</taxon>
        <taxon>Cyanophyceae</taxon>
        <taxon>Oscillatoriophycideae</taxon>
        <taxon>Oscillatoriales</taxon>
        <taxon>Microcoleaceae</taxon>
        <taxon>Microcoleus</taxon>
        <taxon>Microcoleus asticus</taxon>
    </lineage>
</organism>
<reference evidence="2 3" key="1">
    <citation type="journal article" date="2020" name="Sci. Rep.">
        <title>A novel cyanobacterial geosmin producer, revising GeoA distribution and dispersion patterns in Bacteria.</title>
        <authorList>
            <person name="Churro C."/>
            <person name="Semedo-Aguiar A.P."/>
            <person name="Silva A.D."/>
            <person name="Pereira-Leal J.B."/>
            <person name="Leite R.B."/>
        </authorList>
    </citation>
    <scope>NUCLEOTIDE SEQUENCE [LARGE SCALE GENOMIC DNA]</scope>
    <source>
        <strain evidence="2 3">IPMA8</strain>
    </source>
</reference>
<dbReference type="Pfam" id="PF13649">
    <property type="entry name" value="Methyltransf_25"/>
    <property type="match status" value="1"/>
</dbReference>
<evidence type="ECO:0000313" key="3">
    <source>
        <dbReference type="Proteomes" id="UP000702425"/>
    </source>
</evidence>
<dbReference type="GO" id="GO:0008168">
    <property type="term" value="F:methyltransferase activity"/>
    <property type="evidence" value="ECO:0007669"/>
    <property type="project" value="UniProtKB-KW"/>
</dbReference>
<keyword evidence="2" id="KW-0808">Transferase</keyword>
<sequence>MNTAQDHYNQQLAAVYSWMSGNPEAAIERNHALFCQLALDSAPRGLAIDLGAGSGFQSIPLAKLGFSVVAIDFCDALLSELRDRAKHLSIRTIHDNLLNFSQHIQEQAQLIVCMGDTLTHLESLSAVDSLLLDIERCLIENGMLILTFRDYVSAELHGTQRFIPVQSDEFTILTCFLEYQENSVAVHDLLYQKQGDRWSFSASYYQKLRVNKNWLCDRLSEIGLQVLQNEMINGMVCIIAKKLY</sequence>
<comment type="caution">
    <text evidence="2">The sequence shown here is derived from an EMBL/GenBank/DDBJ whole genome shotgun (WGS) entry which is preliminary data.</text>
</comment>
<keyword evidence="3" id="KW-1185">Reference proteome</keyword>
<proteinExistence type="predicted"/>
<dbReference type="InterPro" id="IPR029063">
    <property type="entry name" value="SAM-dependent_MTases_sf"/>
</dbReference>
<dbReference type="Proteomes" id="UP000702425">
    <property type="component" value="Unassembled WGS sequence"/>
</dbReference>